<name>A0A4V3DBL1_9HYPH</name>
<evidence type="ECO:0000256" key="4">
    <source>
        <dbReference type="ARBA" id="ARBA00022475"/>
    </source>
</evidence>
<keyword evidence="6 9" id="KW-1133">Transmembrane helix</keyword>
<dbReference type="Proteomes" id="UP000295391">
    <property type="component" value="Unassembled WGS sequence"/>
</dbReference>
<dbReference type="InterPro" id="IPR036259">
    <property type="entry name" value="MFS_trans_sf"/>
</dbReference>
<dbReference type="SUPFAM" id="SSF103473">
    <property type="entry name" value="MFS general substrate transporter"/>
    <property type="match status" value="1"/>
</dbReference>
<evidence type="ECO:0000256" key="2">
    <source>
        <dbReference type="ARBA" id="ARBA00008537"/>
    </source>
</evidence>
<feature type="transmembrane region" description="Helical" evidence="9">
    <location>
        <begin position="93"/>
        <end position="113"/>
    </location>
</feature>
<feature type="transmembrane region" description="Helical" evidence="9">
    <location>
        <begin position="323"/>
        <end position="341"/>
    </location>
</feature>
<evidence type="ECO:0000256" key="5">
    <source>
        <dbReference type="ARBA" id="ARBA00022692"/>
    </source>
</evidence>
<dbReference type="CDD" id="cd17503">
    <property type="entry name" value="MFS_LmrB_MDR_like"/>
    <property type="match status" value="1"/>
</dbReference>
<proteinExistence type="inferred from homology"/>
<reference evidence="11 12" key="1">
    <citation type="submission" date="2019-03" db="EMBL/GenBank/DDBJ databases">
        <title>Genomic Encyclopedia of Type Strains, Phase III (KMG-III): the genomes of soil and plant-associated and newly described type strains.</title>
        <authorList>
            <person name="Whitman W."/>
        </authorList>
    </citation>
    <scope>NUCLEOTIDE SEQUENCE [LARGE SCALE GENOMIC DNA]</scope>
    <source>
        <strain evidence="11 12">CGMCC 1.7002</strain>
    </source>
</reference>
<feature type="transmembrane region" description="Helical" evidence="9">
    <location>
        <begin position="63"/>
        <end position="86"/>
    </location>
</feature>
<protein>
    <submittedName>
        <fullName evidence="11">DHA2 family lincomycin resistance protein-like MFS transporter</fullName>
    </submittedName>
</protein>
<feature type="transmembrane region" description="Helical" evidence="9">
    <location>
        <begin position="156"/>
        <end position="174"/>
    </location>
</feature>
<dbReference type="Gene3D" id="1.20.1720.10">
    <property type="entry name" value="Multidrug resistance protein D"/>
    <property type="match status" value="1"/>
</dbReference>
<feature type="region of interest" description="Disordered" evidence="8">
    <location>
        <begin position="1"/>
        <end position="20"/>
    </location>
</feature>
<dbReference type="Pfam" id="PF07690">
    <property type="entry name" value="MFS_1"/>
    <property type="match status" value="1"/>
</dbReference>
<dbReference type="GO" id="GO:0005886">
    <property type="term" value="C:plasma membrane"/>
    <property type="evidence" value="ECO:0007669"/>
    <property type="project" value="UniProtKB-SubCell"/>
</dbReference>
<evidence type="ECO:0000256" key="8">
    <source>
        <dbReference type="SAM" id="MobiDB-lite"/>
    </source>
</evidence>
<evidence type="ECO:0000313" key="12">
    <source>
        <dbReference type="Proteomes" id="UP000295391"/>
    </source>
</evidence>
<dbReference type="RefSeq" id="WP_133571575.1">
    <property type="nucleotide sequence ID" value="NZ_SNYR01000001.1"/>
</dbReference>
<dbReference type="EMBL" id="SNYR01000001">
    <property type="protein sequence ID" value="TDQ66918.1"/>
    <property type="molecule type" value="Genomic_DNA"/>
</dbReference>
<feature type="transmembrane region" description="Helical" evidence="9">
    <location>
        <begin position="180"/>
        <end position="198"/>
    </location>
</feature>
<evidence type="ECO:0000256" key="3">
    <source>
        <dbReference type="ARBA" id="ARBA00022448"/>
    </source>
</evidence>
<evidence type="ECO:0000313" key="11">
    <source>
        <dbReference type="EMBL" id="TDQ66918.1"/>
    </source>
</evidence>
<feature type="domain" description="Major facilitator superfamily (MFS) profile" evidence="10">
    <location>
        <begin position="28"/>
        <end position="485"/>
    </location>
</feature>
<comment type="similarity">
    <text evidence="2">Belongs to the major facilitator superfamily. EmrB family.</text>
</comment>
<dbReference type="OrthoDB" id="9812221at2"/>
<keyword evidence="5 9" id="KW-0812">Transmembrane</keyword>
<feature type="transmembrane region" description="Helical" evidence="9">
    <location>
        <begin position="418"/>
        <end position="439"/>
    </location>
</feature>
<dbReference type="PANTHER" id="PTHR42718">
    <property type="entry name" value="MAJOR FACILITATOR SUPERFAMILY MULTIDRUG TRANSPORTER MFSC"/>
    <property type="match status" value="1"/>
</dbReference>
<feature type="transmembrane region" description="Helical" evidence="9">
    <location>
        <begin position="119"/>
        <end position="144"/>
    </location>
</feature>
<feature type="transmembrane region" description="Helical" evidence="9">
    <location>
        <begin position="244"/>
        <end position="265"/>
    </location>
</feature>
<sequence length="495" mass="51971">MTDINQTAADSAPADDAAPDHSGRNRLVIALLLASTFVVFLNETIMSVAIPRLMAALDVTAGAAQWLTTAFLLTMAVVIPVTGFLIQRMNTRPIFMMAMSIFTVGTFICAVSPGLELLIVGRVIQAVGTAIMMPLLMTTVMTLVPPEGRGKTMGNISIVISVAPAIGPTISGFVLEYLEWRWLFILVLPIALLALAVGSRFMKNVTEPRYAPLDVLSVVLSAVAFGGIVYGLSGFGGEGTAQIAGLPSWAPLAIGAVVMVIFILRQLSLQKNDAALLDLRTFKSKLYSICVGMLAISMAALLGTVILLPIYTQSVLGIDALQTGLLLMPGGLLMGLLAPTVGRLYDRYGPRPLVIPGTILVSAVLWALTLVGETTSTWNILIGHMVLSIGLALVFTPLFTSGLGAVPPKLYSHGSAMLGSIQQVSGAAGVALFVAVMSIQQRAAAEAGMDVVPALTNGIRWAFLCGAIIYLFAVVGALFVRRPADAKQAAEAAAH</sequence>
<dbReference type="InterPro" id="IPR020846">
    <property type="entry name" value="MFS_dom"/>
</dbReference>
<dbReference type="InterPro" id="IPR011701">
    <property type="entry name" value="MFS"/>
</dbReference>
<feature type="transmembrane region" description="Helical" evidence="9">
    <location>
        <begin position="27"/>
        <end position="51"/>
    </location>
</feature>
<dbReference type="AlphaFoldDB" id="A0A4V3DBL1"/>
<evidence type="ECO:0000259" key="10">
    <source>
        <dbReference type="PROSITE" id="PS50850"/>
    </source>
</evidence>
<feature type="transmembrane region" description="Helical" evidence="9">
    <location>
        <begin position="353"/>
        <end position="372"/>
    </location>
</feature>
<dbReference type="Gene3D" id="1.20.1250.20">
    <property type="entry name" value="MFS general substrate transporter like domains"/>
    <property type="match status" value="1"/>
</dbReference>
<keyword evidence="4" id="KW-1003">Cell membrane</keyword>
<evidence type="ECO:0000256" key="7">
    <source>
        <dbReference type="ARBA" id="ARBA00023136"/>
    </source>
</evidence>
<dbReference type="PRINTS" id="PR01036">
    <property type="entry name" value="TCRTETB"/>
</dbReference>
<evidence type="ECO:0000256" key="6">
    <source>
        <dbReference type="ARBA" id="ARBA00022989"/>
    </source>
</evidence>
<dbReference type="GO" id="GO:0022857">
    <property type="term" value="F:transmembrane transporter activity"/>
    <property type="evidence" value="ECO:0007669"/>
    <property type="project" value="InterPro"/>
</dbReference>
<keyword evidence="3" id="KW-0813">Transport</keyword>
<evidence type="ECO:0000256" key="1">
    <source>
        <dbReference type="ARBA" id="ARBA00004651"/>
    </source>
</evidence>
<comment type="subcellular location">
    <subcellularLocation>
        <location evidence="1">Cell membrane</location>
        <topology evidence="1">Multi-pass membrane protein</topology>
    </subcellularLocation>
</comment>
<evidence type="ECO:0000256" key="9">
    <source>
        <dbReference type="SAM" id="Phobius"/>
    </source>
</evidence>
<gene>
    <name evidence="11" type="ORF">ATL17_0924</name>
</gene>
<organism evidence="11 12">
    <name type="scientific">Maritalea mobilis</name>
    <dbReference type="NCBI Taxonomy" id="483324"/>
    <lineage>
        <taxon>Bacteria</taxon>
        <taxon>Pseudomonadati</taxon>
        <taxon>Pseudomonadota</taxon>
        <taxon>Alphaproteobacteria</taxon>
        <taxon>Hyphomicrobiales</taxon>
        <taxon>Devosiaceae</taxon>
        <taxon>Maritalea</taxon>
    </lineage>
</organism>
<keyword evidence="7 9" id="KW-0472">Membrane</keyword>
<comment type="caution">
    <text evidence="11">The sequence shown here is derived from an EMBL/GenBank/DDBJ whole genome shotgun (WGS) entry which is preliminary data.</text>
</comment>
<dbReference type="PROSITE" id="PS50850">
    <property type="entry name" value="MFS"/>
    <property type="match status" value="1"/>
</dbReference>
<feature type="transmembrane region" description="Helical" evidence="9">
    <location>
        <begin position="210"/>
        <end position="232"/>
    </location>
</feature>
<feature type="transmembrane region" description="Helical" evidence="9">
    <location>
        <begin position="286"/>
        <end position="311"/>
    </location>
</feature>
<dbReference type="PANTHER" id="PTHR42718:SF9">
    <property type="entry name" value="MAJOR FACILITATOR SUPERFAMILY MULTIDRUG TRANSPORTER MFSC"/>
    <property type="match status" value="1"/>
</dbReference>
<accession>A0A4V3DBL1</accession>
<dbReference type="NCBIfam" id="TIGR00711">
    <property type="entry name" value="efflux_EmrB"/>
    <property type="match status" value="1"/>
</dbReference>
<dbReference type="InterPro" id="IPR004638">
    <property type="entry name" value="EmrB-like"/>
</dbReference>
<keyword evidence="12" id="KW-1185">Reference proteome</keyword>
<feature type="transmembrane region" description="Helical" evidence="9">
    <location>
        <begin position="378"/>
        <end position="406"/>
    </location>
</feature>
<feature type="transmembrane region" description="Helical" evidence="9">
    <location>
        <begin position="459"/>
        <end position="480"/>
    </location>
</feature>